<sequence>MDAIRASPNWSNTTADFDPMEKIELEAAEAVARLAHFPANMSESRGNDSVGSIYTLWLELLLKISGVGSHDRIIMEVNWITVEVVKPGSKTFLG</sequence>
<organism evidence="1 2">
    <name type="scientific">Cichorium intybus</name>
    <name type="common">Chicory</name>
    <dbReference type="NCBI Taxonomy" id="13427"/>
    <lineage>
        <taxon>Eukaryota</taxon>
        <taxon>Viridiplantae</taxon>
        <taxon>Streptophyta</taxon>
        <taxon>Embryophyta</taxon>
        <taxon>Tracheophyta</taxon>
        <taxon>Spermatophyta</taxon>
        <taxon>Magnoliopsida</taxon>
        <taxon>eudicotyledons</taxon>
        <taxon>Gunneridae</taxon>
        <taxon>Pentapetalae</taxon>
        <taxon>asterids</taxon>
        <taxon>campanulids</taxon>
        <taxon>Asterales</taxon>
        <taxon>Asteraceae</taxon>
        <taxon>Cichorioideae</taxon>
        <taxon>Cichorieae</taxon>
        <taxon>Cichoriinae</taxon>
        <taxon>Cichorium</taxon>
    </lineage>
</organism>
<evidence type="ECO:0000313" key="1">
    <source>
        <dbReference type="EMBL" id="KAI3691200.1"/>
    </source>
</evidence>
<protein>
    <submittedName>
        <fullName evidence="1">Uncharacterized protein</fullName>
    </submittedName>
</protein>
<keyword evidence="2" id="KW-1185">Reference proteome</keyword>
<reference evidence="1 2" key="2">
    <citation type="journal article" date="2022" name="Mol. Ecol. Resour.">
        <title>The genomes of chicory, endive, great burdock and yacon provide insights into Asteraceae paleo-polyploidization history and plant inulin production.</title>
        <authorList>
            <person name="Fan W."/>
            <person name="Wang S."/>
            <person name="Wang H."/>
            <person name="Wang A."/>
            <person name="Jiang F."/>
            <person name="Liu H."/>
            <person name="Zhao H."/>
            <person name="Xu D."/>
            <person name="Zhang Y."/>
        </authorList>
    </citation>
    <scope>NUCLEOTIDE SEQUENCE [LARGE SCALE GENOMIC DNA]</scope>
    <source>
        <strain evidence="2">cv. Punajuju</strain>
        <tissue evidence="1">Leaves</tissue>
    </source>
</reference>
<dbReference type="EMBL" id="CM042017">
    <property type="protein sequence ID" value="KAI3691200.1"/>
    <property type="molecule type" value="Genomic_DNA"/>
</dbReference>
<evidence type="ECO:0000313" key="2">
    <source>
        <dbReference type="Proteomes" id="UP001055811"/>
    </source>
</evidence>
<accession>A0ACB8Z1P9</accession>
<name>A0ACB8Z1P9_CICIN</name>
<gene>
    <name evidence="1" type="ORF">L2E82_49420</name>
</gene>
<dbReference type="Proteomes" id="UP001055811">
    <property type="component" value="Linkage Group LG09"/>
</dbReference>
<reference evidence="2" key="1">
    <citation type="journal article" date="2022" name="Mol. Ecol. Resour.">
        <title>The genomes of chicory, endive, great burdock and yacon provide insights into Asteraceae palaeo-polyploidization history and plant inulin production.</title>
        <authorList>
            <person name="Fan W."/>
            <person name="Wang S."/>
            <person name="Wang H."/>
            <person name="Wang A."/>
            <person name="Jiang F."/>
            <person name="Liu H."/>
            <person name="Zhao H."/>
            <person name="Xu D."/>
            <person name="Zhang Y."/>
        </authorList>
    </citation>
    <scope>NUCLEOTIDE SEQUENCE [LARGE SCALE GENOMIC DNA]</scope>
    <source>
        <strain evidence="2">cv. Punajuju</strain>
    </source>
</reference>
<proteinExistence type="predicted"/>
<comment type="caution">
    <text evidence="1">The sequence shown here is derived from an EMBL/GenBank/DDBJ whole genome shotgun (WGS) entry which is preliminary data.</text>
</comment>